<reference evidence="1" key="2">
    <citation type="submission" date="2023-06" db="EMBL/GenBank/DDBJ databases">
        <authorList>
            <consortium name="Lawrence Berkeley National Laboratory"/>
            <person name="Haridas S."/>
            <person name="Hensen N."/>
            <person name="Bonometti L."/>
            <person name="Westerberg I."/>
            <person name="Brannstrom I.O."/>
            <person name="Guillou S."/>
            <person name="Cros-Aarteil S."/>
            <person name="Calhoun S."/>
            <person name="Kuo A."/>
            <person name="Mondo S."/>
            <person name="Pangilinan J."/>
            <person name="Riley R."/>
            <person name="Labutti K."/>
            <person name="Andreopoulos B."/>
            <person name="Lipzen A."/>
            <person name="Chen C."/>
            <person name="Yanf M."/>
            <person name="Daum C."/>
            <person name="Ng V."/>
            <person name="Clum A."/>
            <person name="Steindorff A."/>
            <person name="Ohm R."/>
            <person name="Martin F."/>
            <person name="Silar P."/>
            <person name="Natvig D."/>
            <person name="Lalanne C."/>
            <person name="Gautier V."/>
            <person name="Ament-Velasquez S.L."/>
            <person name="Kruys A."/>
            <person name="Hutchinson M.I."/>
            <person name="Powell A.J."/>
            <person name="Barry K."/>
            <person name="Miller A.N."/>
            <person name="Grigoriev I.V."/>
            <person name="Debuchy R."/>
            <person name="Gladieux P."/>
            <person name="Thoren M.H."/>
            <person name="Johannesson H."/>
        </authorList>
    </citation>
    <scope>NUCLEOTIDE SEQUENCE</scope>
    <source>
        <strain evidence="1">CBS 958.72</strain>
    </source>
</reference>
<evidence type="ECO:0000313" key="2">
    <source>
        <dbReference type="Proteomes" id="UP001287356"/>
    </source>
</evidence>
<dbReference type="GO" id="GO:0005737">
    <property type="term" value="C:cytoplasm"/>
    <property type="evidence" value="ECO:0007669"/>
    <property type="project" value="TreeGrafter"/>
</dbReference>
<keyword evidence="1" id="KW-0489">Methyltransferase</keyword>
<dbReference type="PANTHER" id="PTHR14614:SF130">
    <property type="entry name" value="PROTEIN-LYSINE N-METHYLTRANSFERASE EEF2KMT"/>
    <property type="match status" value="1"/>
</dbReference>
<dbReference type="Proteomes" id="UP001287356">
    <property type="component" value="Unassembled WGS sequence"/>
</dbReference>
<organism evidence="1 2">
    <name type="scientific">Lasiosphaeria ovina</name>
    <dbReference type="NCBI Taxonomy" id="92902"/>
    <lineage>
        <taxon>Eukaryota</taxon>
        <taxon>Fungi</taxon>
        <taxon>Dikarya</taxon>
        <taxon>Ascomycota</taxon>
        <taxon>Pezizomycotina</taxon>
        <taxon>Sordariomycetes</taxon>
        <taxon>Sordariomycetidae</taxon>
        <taxon>Sordariales</taxon>
        <taxon>Lasiosphaeriaceae</taxon>
        <taxon>Lasiosphaeria</taxon>
    </lineage>
</organism>
<dbReference type="Pfam" id="PF10294">
    <property type="entry name" value="Methyltransf_16"/>
    <property type="match status" value="1"/>
</dbReference>
<name>A0AAE0JW53_9PEZI</name>
<dbReference type="GO" id="GO:0008757">
    <property type="term" value="F:S-adenosylmethionine-dependent methyltransferase activity"/>
    <property type="evidence" value="ECO:0007669"/>
    <property type="project" value="UniProtKB-ARBA"/>
</dbReference>
<reference evidence="1" key="1">
    <citation type="journal article" date="2023" name="Mol. Phylogenet. Evol.">
        <title>Genome-scale phylogeny and comparative genomics of the fungal order Sordariales.</title>
        <authorList>
            <person name="Hensen N."/>
            <person name="Bonometti L."/>
            <person name="Westerberg I."/>
            <person name="Brannstrom I.O."/>
            <person name="Guillou S."/>
            <person name="Cros-Aarteil S."/>
            <person name="Calhoun S."/>
            <person name="Haridas S."/>
            <person name="Kuo A."/>
            <person name="Mondo S."/>
            <person name="Pangilinan J."/>
            <person name="Riley R."/>
            <person name="LaButti K."/>
            <person name="Andreopoulos B."/>
            <person name="Lipzen A."/>
            <person name="Chen C."/>
            <person name="Yan M."/>
            <person name="Daum C."/>
            <person name="Ng V."/>
            <person name="Clum A."/>
            <person name="Steindorff A."/>
            <person name="Ohm R.A."/>
            <person name="Martin F."/>
            <person name="Silar P."/>
            <person name="Natvig D.O."/>
            <person name="Lalanne C."/>
            <person name="Gautier V."/>
            <person name="Ament-Velasquez S.L."/>
            <person name="Kruys A."/>
            <person name="Hutchinson M.I."/>
            <person name="Powell A.J."/>
            <person name="Barry K."/>
            <person name="Miller A.N."/>
            <person name="Grigoriev I.V."/>
            <person name="Debuchy R."/>
            <person name="Gladieux P."/>
            <person name="Hiltunen Thoren M."/>
            <person name="Johannesson H."/>
        </authorList>
    </citation>
    <scope>NUCLEOTIDE SEQUENCE</scope>
    <source>
        <strain evidence="1">CBS 958.72</strain>
    </source>
</reference>
<accession>A0AAE0JW53</accession>
<dbReference type="EMBL" id="JAULSN010000008">
    <property type="protein sequence ID" value="KAK3365493.1"/>
    <property type="molecule type" value="Genomic_DNA"/>
</dbReference>
<dbReference type="CDD" id="cd02440">
    <property type="entry name" value="AdoMet_MTases"/>
    <property type="match status" value="1"/>
</dbReference>
<gene>
    <name evidence="1" type="ORF">B0T24DRAFT_635973</name>
</gene>
<dbReference type="GO" id="GO:0032259">
    <property type="term" value="P:methylation"/>
    <property type="evidence" value="ECO:0007669"/>
    <property type="project" value="UniProtKB-KW"/>
</dbReference>
<dbReference type="Gene3D" id="3.40.50.150">
    <property type="entry name" value="Vaccinia Virus protein VP39"/>
    <property type="match status" value="1"/>
</dbReference>
<keyword evidence="1" id="KW-0808">Transferase</keyword>
<dbReference type="InterPro" id="IPR029063">
    <property type="entry name" value="SAM-dependent_MTases_sf"/>
</dbReference>
<sequence length="346" mass="37958">MGSTIASQSLAIDRFCRQYLQLELELDYPAEGLLCHEAFQEALYERLFARDAVALPPPHRYRLRVLKQLVAKIEAAIVDWDEHGISDNLMAVLAHLVSMPLPSEETAVQQKCYVTYRPSLVESGSAESEANITLLESRSLISAAGTTGLRTWEASLHLGQYLCAHPSLTRGRRILELGTGTGYIAMLCARYLGAQHVLASDGSEDVVNNLPDSLFLNGLQGSNKVTPTELKWGHALVGSEEKEWNGGQRVDVVLGADLTYDASGIPALVATLEELVSLFPGVEIVIAATERNTATLQGFLTTCGKRGFAVNHEPFPVPPRSEQNGPFYNDKMLVHICKLYHIGMKR</sequence>
<proteinExistence type="predicted"/>
<dbReference type="AlphaFoldDB" id="A0AAE0JW53"/>
<keyword evidence="2" id="KW-1185">Reference proteome</keyword>
<dbReference type="PANTHER" id="PTHR14614">
    <property type="entry name" value="HEPATOCELLULAR CARCINOMA-ASSOCIATED ANTIGEN"/>
    <property type="match status" value="1"/>
</dbReference>
<dbReference type="InterPro" id="IPR019410">
    <property type="entry name" value="Methyltransf_16"/>
</dbReference>
<protein>
    <submittedName>
        <fullName evidence="1">Methyltransferase-domain-containing protein</fullName>
    </submittedName>
</protein>
<comment type="caution">
    <text evidence="1">The sequence shown here is derived from an EMBL/GenBank/DDBJ whole genome shotgun (WGS) entry which is preliminary data.</text>
</comment>
<dbReference type="SUPFAM" id="SSF53335">
    <property type="entry name" value="S-adenosyl-L-methionine-dependent methyltransferases"/>
    <property type="match status" value="1"/>
</dbReference>
<evidence type="ECO:0000313" key="1">
    <source>
        <dbReference type="EMBL" id="KAK3365493.1"/>
    </source>
</evidence>